<evidence type="ECO:0000259" key="14">
    <source>
        <dbReference type="PROSITE" id="PS50255"/>
    </source>
</evidence>
<evidence type="ECO:0000256" key="7">
    <source>
        <dbReference type="ARBA" id="ARBA00022832"/>
    </source>
</evidence>
<dbReference type="Pfam" id="PF00487">
    <property type="entry name" value="FA_desaturase"/>
    <property type="match status" value="1"/>
</dbReference>
<gene>
    <name evidence="15" type="ORF">SCP_0905300</name>
</gene>
<keyword evidence="10" id="KW-0408">Iron</keyword>
<comment type="subcellular location">
    <subcellularLocation>
        <location evidence="1">Membrane</location>
        <topology evidence="1">Multi-pass membrane protein</topology>
    </subcellularLocation>
</comment>
<dbReference type="CDD" id="cd03505">
    <property type="entry name" value="Delta9-FADS-like"/>
    <property type="match status" value="1"/>
</dbReference>
<dbReference type="InterPro" id="IPR015876">
    <property type="entry name" value="Acyl-CoA_DS"/>
</dbReference>
<keyword evidence="16" id="KW-1185">Reference proteome</keyword>
<dbReference type="GO" id="GO:0004768">
    <property type="term" value="F:stearoyl-CoA 9-desaturase activity"/>
    <property type="evidence" value="ECO:0007669"/>
    <property type="project" value="InterPro"/>
</dbReference>
<keyword evidence="9" id="KW-0560">Oxidoreductase</keyword>
<dbReference type="RefSeq" id="XP_027617563.1">
    <property type="nucleotide sequence ID" value="XM_027761762.1"/>
</dbReference>
<dbReference type="PIRSF" id="PIRSF000345">
    <property type="entry name" value="OLE1"/>
    <property type="match status" value="1"/>
</dbReference>
<evidence type="ECO:0000313" key="15">
    <source>
        <dbReference type="EMBL" id="GBE86650.1"/>
    </source>
</evidence>
<evidence type="ECO:0000256" key="9">
    <source>
        <dbReference type="ARBA" id="ARBA00023002"/>
    </source>
</evidence>
<evidence type="ECO:0000256" key="12">
    <source>
        <dbReference type="ARBA" id="ARBA00023136"/>
    </source>
</evidence>
<evidence type="ECO:0000256" key="6">
    <source>
        <dbReference type="ARBA" id="ARBA00022723"/>
    </source>
</evidence>
<dbReference type="InParanoid" id="A0A401GWT3"/>
<accession>A0A401GWT3</accession>
<dbReference type="GO" id="GO:0006636">
    <property type="term" value="P:unsaturated fatty acid biosynthetic process"/>
    <property type="evidence" value="ECO:0007669"/>
    <property type="project" value="InterPro"/>
</dbReference>
<dbReference type="EMBL" id="BFAD01000009">
    <property type="protein sequence ID" value="GBE86650.1"/>
    <property type="molecule type" value="Genomic_DNA"/>
</dbReference>
<name>A0A401GWT3_9APHY</name>
<sequence>MAVVLWQLASLGITVGYHRLYSHRAFQASAGVKLLAALLGASAFQGSIKWWCLRHRLHHRFTDDPVHDPYAATRGLLWSHMGWIFFQSHYTRLDRIEKSDLERDPIVNFQHRYYVPLAVSLGLILPPVLGTLWGDPYGAFVWGGLVARLFIWHCTFLINSLAHWEGLQPYSDDNTSKTNLILALLTCGEGNHNFHAFPHDYRSGPAPFDWDPSKWVILLIHRLGFIYGLRIAREEDIQAAKAHMIRQETHTTVRQLSLPTQDAAGGNEDEDKWSGEAWTWDDVNQYVLARRGTGACMVVIDGYVVDVTGYLGEHPGGAAFLRRYSVSAIKKGGCDKETAAQSIQDLTGTDTESANWAFHGGMNKHSHAAKRRMRELRVARISDSI</sequence>
<evidence type="ECO:0000256" key="3">
    <source>
        <dbReference type="ARBA" id="ARBA00022516"/>
    </source>
</evidence>
<keyword evidence="5" id="KW-0812">Transmembrane</keyword>
<dbReference type="Gene3D" id="3.10.120.10">
    <property type="entry name" value="Cytochrome b5-like heme/steroid binding domain"/>
    <property type="match status" value="1"/>
</dbReference>
<dbReference type="OrthoDB" id="10260134at2759"/>
<dbReference type="Proteomes" id="UP000287166">
    <property type="component" value="Unassembled WGS sequence"/>
</dbReference>
<keyword evidence="11" id="KW-0443">Lipid metabolism</keyword>
<dbReference type="PANTHER" id="PTHR11351">
    <property type="entry name" value="ACYL-COA DESATURASE"/>
    <property type="match status" value="1"/>
</dbReference>
<evidence type="ECO:0000256" key="5">
    <source>
        <dbReference type="ARBA" id="ARBA00022692"/>
    </source>
</evidence>
<evidence type="ECO:0000256" key="8">
    <source>
        <dbReference type="ARBA" id="ARBA00022989"/>
    </source>
</evidence>
<keyword evidence="7" id="KW-0276">Fatty acid metabolism</keyword>
<dbReference type="STRING" id="139825.A0A401GWT3"/>
<evidence type="ECO:0000256" key="4">
    <source>
        <dbReference type="ARBA" id="ARBA00022617"/>
    </source>
</evidence>
<evidence type="ECO:0000313" key="16">
    <source>
        <dbReference type="Proteomes" id="UP000287166"/>
    </source>
</evidence>
<dbReference type="GeneID" id="38783567"/>
<keyword evidence="8" id="KW-1133">Transmembrane helix</keyword>
<proteinExistence type="inferred from homology"/>
<dbReference type="GO" id="GO:0020037">
    <property type="term" value="F:heme binding"/>
    <property type="evidence" value="ECO:0007669"/>
    <property type="project" value="InterPro"/>
</dbReference>
<keyword evidence="13" id="KW-0275">Fatty acid biosynthesis</keyword>
<keyword evidence="4" id="KW-0349">Heme</keyword>
<keyword evidence="6" id="KW-0479">Metal-binding</keyword>
<dbReference type="AlphaFoldDB" id="A0A401GWT3"/>
<dbReference type="GO" id="GO:0005506">
    <property type="term" value="F:iron ion binding"/>
    <property type="evidence" value="ECO:0007669"/>
    <property type="project" value="TreeGrafter"/>
</dbReference>
<dbReference type="InterPro" id="IPR005804">
    <property type="entry name" value="FA_desaturase_dom"/>
</dbReference>
<evidence type="ECO:0000256" key="11">
    <source>
        <dbReference type="ARBA" id="ARBA00023098"/>
    </source>
</evidence>
<dbReference type="InterPro" id="IPR018506">
    <property type="entry name" value="Cyt_B5_heme-BS"/>
</dbReference>
<dbReference type="InterPro" id="IPR036400">
    <property type="entry name" value="Cyt_B5-like_heme/steroid_sf"/>
</dbReference>
<evidence type="ECO:0000256" key="1">
    <source>
        <dbReference type="ARBA" id="ARBA00004141"/>
    </source>
</evidence>
<dbReference type="SUPFAM" id="SSF55856">
    <property type="entry name" value="Cytochrome b5-like heme/steroid binding domain"/>
    <property type="match status" value="1"/>
</dbReference>
<evidence type="ECO:0000256" key="2">
    <source>
        <dbReference type="ARBA" id="ARBA00009295"/>
    </source>
</evidence>
<comment type="similarity">
    <text evidence="2">Belongs to the fatty acid desaturase type 1 family.</text>
</comment>
<comment type="caution">
    <text evidence="15">The sequence shown here is derived from an EMBL/GenBank/DDBJ whole genome shotgun (WGS) entry which is preliminary data.</text>
</comment>
<feature type="domain" description="Cytochrome b5 heme-binding" evidence="14">
    <location>
        <begin position="275"/>
        <end position="382"/>
    </location>
</feature>
<dbReference type="PROSITE" id="PS50255">
    <property type="entry name" value="CYTOCHROME_B5_2"/>
    <property type="match status" value="1"/>
</dbReference>
<dbReference type="InterPro" id="IPR009160">
    <property type="entry name" value="Acyl-CoA_deSatase_haem/ster-bd"/>
</dbReference>
<dbReference type="GO" id="GO:0005789">
    <property type="term" value="C:endoplasmic reticulum membrane"/>
    <property type="evidence" value="ECO:0007669"/>
    <property type="project" value="TreeGrafter"/>
</dbReference>
<dbReference type="InterPro" id="IPR001199">
    <property type="entry name" value="Cyt_B5-like_heme/steroid-bd"/>
</dbReference>
<keyword evidence="12" id="KW-0472">Membrane</keyword>
<keyword evidence="3" id="KW-0444">Lipid biosynthesis</keyword>
<dbReference type="PANTHER" id="PTHR11351:SF31">
    <property type="entry name" value="DESATURASE 1, ISOFORM A-RELATED"/>
    <property type="match status" value="1"/>
</dbReference>
<dbReference type="PRINTS" id="PR00075">
    <property type="entry name" value="FACDDSATRASE"/>
</dbReference>
<dbReference type="PROSITE" id="PS00191">
    <property type="entry name" value="CYTOCHROME_B5_1"/>
    <property type="match status" value="1"/>
</dbReference>
<evidence type="ECO:0000256" key="13">
    <source>
        <dbReference type="ARBA" id="ARBA00023160"/>
    </source>
</evidence>
<evidence type="ECO:0000256" key="10">
    <source>
        <dbReference type="ARBA" id="ARBA00023004"/>
    </source>
</evidence>
<dbReference type="Pfam" id="PF00173">
    <property type="entry name" value="Cyt-b5"/>
    <property type="match status" value="1"/>
</dbReference>
<organism evidence="15 16">
    <name type="scientific">Sparassis crispa</name>
    <dbReference type="NCBI Taxonomy" id="139825"/>
    <lineage>
        <taxon>Eukaryota</taxon>
        <taxon>Fungi</taxon>
        <taxon>Dikarya</taxon>
        <taxon>Basidiomycota</taxon>
        <taxon>Agaricomycotina</taxon>
        <taxon>Agaricomycetes</taxon>
        <taxon>Polyporales</taxon>
        <taxon>Sparassidaceae</taxon>
        <taxon>Sparassis</taxon>
    </lineage>
</organism>
<protein>
    <submittedName>
        <fullName evidence="15">Acyl-CoA desaturase</fullName>
    </submittedName>
</protein>
<reference evidence="15 16" key="1">
    <citation type="journal article" date="2018" name="Sci. Rep.">
        <title>Genome sequence of the cauliflower mushroom Sparassis crispa (Hanabiratake) and its association with beneficial usage.</title>
        <authorList>
            <person name="Kiyama R."/>
            <person name="Furutani Y."/>
            <person name="Kawaguchi K."/>
            <person name="Nakanishi T."/>
        </authorList>
    </citation>
    <scope>NUCLEOTIDE SEQUENCE [LARGE SCALE GENOMIC DNA]</scope>
</reference>